<reference evidence="3" key="1">
    <citation type="submission" date="2014-11" db="EMBL/GenBank/DDBJ databases">
        <authorList>
            <person name="Otto D Thomas"/>
            <person name="Naeem Raeece"/>
        </authorList>
    </citation>
    <scope>NUCLEOTIDE SEQUENCE</scope>
</reference>
<organism evidence="3">
    <name type="scientific">Chromera velia CCMP2878</name>
    <dbReference type="NCBI Taxonomy" id="1169474"/>
    <lineage>
        <taxon>Eukaryota</taxon>
        <taxon>Sar</taxon>
        <taxon>Alveolata</taxon>
        <taxon>Colpodellida</taxon>
        <taxon>Chromeraceae</taxon>
        <taxon>Chromera</taxon>
    </lineage>
</organism>
<dbReference type="Pfam" id="PF01764">
    <property type="entry name" value="Lipase_3"/>
    <property type="match status" value="1"/>
</dbReference>
<dbReference type="PANTHER" id="PTHR46023:SF6">
    <property type="entry name" value="LIPASE CLASS 3 FAMILY PROTEIN"/>
    <property type="match status" value="1"/>
</dbReference>
<dbReference type="VEuPathDB" id="CryptoDB:Cvel_31021"/>
<dbReference type="AlphaFoldDB" id="A0A0G4HSC5"/>
<sequence>MSGSTGKVELPEFAKNLKIAGYSVEQWNQTLTNLIPKEELPKLSKFHVGGFIQKLCTESPPLSVPPTEDAKVPSSVVVQDGGEMGLKAFLKRAFTFLEYSDLIYLTEIDEIVKRTFLKREKIIRFDMQTTLQEDHFRPAYMLAVDDELQVVLFVLRGTSELPDAATDLCAKAKEFVVPVQEGGEGEGGGWKGTAHGAMAEAAESFAEEFTPDILSTLSDHPGYKLVITGHSLGGGVAILLSLLLKFSLQETALECFAFAPPPVLSRSLLVKLPPGWLFVFVNQFDCVPRASMPSVVRFLQKLEEAGQPSMMRIFAAQYTKSETFARWLFPDPKAAAEAAAAAEAVLDEKETGEIEEGGGDGGSPNAPGGTFAVVEKSGAESPGKETETFHPGKIFFITRALPLLGAKASPLTVFRETENAFRDLIVSDLMVSHHRTEEYKAAFREVIKYLP</sequence>
<dbReference type="SUPFAM" id="SSF53474">
    <property type="entry name" value="alpha/beta-Hydrolases"/>
    <property type="match status" value="1"/>
</dbReference>
<dbReference type="GO" id="GO:0006629">
    <property type="term" value="P:lipid metabolic process"/>
    <property type="evidence" value="ECO:0007669"/>
    <property type="project" value="InterPro"/>
</dbReference>
<dbReference type="InterPro" id="IPR002921">
    <property type="entry name" value="Fungal_lipase-type"/>
</dbReference>
<accession>A0A0G4HSC5</accession>
<name>A0A0G4HSC5_9ALVE</name>
<dbReference type="Gene3D" id="3.40.50.1820">
    <property type="entry name" value="alpha/beta hydrolase"/>
    <property type="match status" value="1"/>
</dbReference>
<evidence type="ECO:0000256" key="1">
    <source>
        <dbReference type="SAM" id="MobiDB-lite"/>
    </source>
</evidence>
<feature type="region of interest" description="Disordered" evidence="1">
    <location>
        <begin position="349"/>
        <end position="370"/>
    </location>
</feature>
<dbReference type="CDD" id="cd00519">
    <property type="entry name" value="Lipase_3"/>
    <property type="match status" value="1"/>
</dbReference>
<dbReference type="PANTHER" id="PTHR46023">
    <property type="entry name" value="LIPASE CLASS 3 PROTEIN-LIKE"/>
    <property type="match status" value="1"/>
</dbReference>
<dbReference type="InterPro" id="IPR029058">
    <property type="entry name" value="AB_hydrolase_fold"/>
</dbReference>
<dbReference type="EMBL" id="CDMZ01003702">
    <property type="protein sequence ID" value="CEM47297.1"/>
    <property type="molecule type" value="Genomic_DNA"/>
</dbReference>
<proteinExistence type="predicted"/>
<protein>
    <recommendedName>
        <fullName evidence="2">Fungal lipase-type domain-containing protein</fullName>
    </recommendedName>
</protein>
<feature type="domain" description="Fungal lipase-type" evidence="2">
    <location>
        <begin position="153"/>
        <end position="292"/>
    </location>
</feature>
<evidence type="ECO:0000259" key="2">
    <source>
        <dbReference type="Pfam" id="PF01764"/>
    </source>
</evidence>
<evidence type="ECO:0000313" key="3">
    <source>
        <dbReference type="EMBL" id="CEM47297.1"/>
    </source>
</evidence>
<gene>
    <name evidence="3" type="ORF">Cvel_31021</name>
</gene>